<dbReference type="Pfam" id="PF15139">
    <property type="entry name" value="CFAP95"/>
    <property type="match status" value="1"/>
</dbReference>
<dbReference type="AlphaFoldDB" id="A0A2A3E0S6"/>
<protein>
    <submittedName>
        <fullName evidence="1">Uncharacterized protein</fullName>
    </submittedName>
</protein>
<sequence>MLTKGKLNAALPICEDEIKEMEPIVFHTPAIYNTKVKIHNWQMHTLAEPRDNKEIFPPKGNLHLSSYKRLGPGTICTGISETQAMLSQIELKDQYEPIIPHRALHKMKKLIEEVPEEEEPTLTDILYDAEEARRMDYRTTSGSHYRLPYPMKPRALPLPPKPEPWLLHRRTIGYSLEELERRKGINVFLDDNMELHREVADIKLKKHKLHSFRDYSFPEYNYIDKKECTQLITDKIKKEVTDQIEKINDQIDFSDVKECQRITSQIQQVIDSPSIKELKITSQIQEATDSSKAKECNLEIIGQVHETNDFSNIKECNAQFTEETQEAIDSSNVEQSNPQIIDQTQETTNSFNVEQINPQITDQIQEAIDSSNVEQSNLYIIDQTQKANDYIVKGCKMDEM</sequence>
<dbReference type="Proteomes" id="UP000242457">
    <property type="component" value="Unassembled WGS sequence"/>
</dbReference>
<evidence type="ECO:0000313" key="1">
    <source>
        <dbReference type="EMBL" id="PBC25363.1"/>
    </source>
</evidence>
<dbReference type="OrthoDB" id="6610762at2759"/>
<dbReference type="InterPro" id="IPR027905">
    <property type="entry name" value="CFAP95"/>
</dbReference>
<proteinExistence type="predicted"/>
<name>A0A2A3E0S6_APICC</name>
<reference evidence="1 2" key="1">
    <citation type="submission" date="2014-07" db="EMBL/GenBank/DDBJ databases">
        <title>Genomic and transcriptomic analysis on Apis cerana provide comprehensive insights into honey bee biology.</title>
        <authorList>
            <person name="Diao Q."/>
            <person name="Sun L."/>
            <person name="Zheng H."/>
            <person name="Zheng H."/>
            <person name="Xu S."/>
            <person name="Wang S."/>
            <person name="Zeng Z."/>
            <person name="Hu F."/>
            <person name="Su S."/>
            <person name="Wu J."/>
        </authorList>
    </citation>
    <scope>NUCLEOTIDE SEQUENCE [LARGE SCALE GENOMIC DNA]</scope>
    <source>
        <tissue evidence="1">Pupae without intestine</tissue>
    </source>
</reference>
<accession>A0A2A3E0S6</accession>
<evidence type="ECO:0000313" key="2">
    <source>
        <dbReference type="Proteomes" id="UP000242457"/>
    </source>
</evidence>
<dbReference type="EMBL" id="KZ288469">
    <property type="protein sequence ID" value="PBC25363.1"/>
    <property type="molecule type" value="Genomic_DNA"/>
</dbReference>
<organism evidence="1 2">
    <name type="scientific">Apis cerana cerana</name>
    <name type="common">Oriental honeybee</name>
    <dbReference type="NCBI Taxonomy" id="94128"/>
    <lineage>
        <taxon>Eukaryota</taxon>
        <taxon>Metazoa</taxon>
        <taxon>Ecdysozoa</taxon>
        <taxon>Arthropoda</taxon>
        <taxon>Hexapoda</taxon>
        <taxon>Insecta</taxon>
        <taxon>Pterygota</taxon>
        <taxon>Neoptera</taxon>
        <taxon>Endopterygota</taxon>
        <taxon>Hymenoptera</taxon>
        <taxon>Apocrita</taxon>
        <taxon>Aculeata</taxon>
        <taxon>Apoidea</taxon>
        <taxon>Anthophila</taxon>
        <taxon>Apidae</taxon>
        <taxon>Apis</taxon>
    </lineage>
</organism>
<keyword evidence="2" id="KW-1185">Reference proteome</keyword>
<gene>
    <name evidence="1" type="ORF">APICC_08374</name>
</gene>